<dbReference type="InterPro" id="IPR001608">
    <property type="entry name" value="Ala_racemase_N"/>
</dbReference>
<dbReference type="NCBIfam" id="TIGR00044">
    <property type="entry name" value="YggS family pyridoxal phosphate-dependent enzyme"/>
    <property type="match status" value="1"/>
</dbReference>
<dbReference type="HAMAP" id="MF_02087">
    <property type="entry name" value="PLP_homeostasis"/>
    <property type="match status" value="1"/>
</dbReference>
<dbReference type="AlphaFoldDB" id="A0A7Y9LQZ2"/>
<accession>A0A7Y9LQZ2</accession>
<evidence type="ECO:0000313" key="6">
    <source>
        <dbReference type="EMBL" id="NYE93974.1"/>
    </source>
</evidence>
<comment type="similarity">
    <text evidence="2 4">Belongs to the pyridoxal phosphate-binding protein YggS/PROSC family.</text>
</comment>
<dbReference type="Gene3D" id="3.20.20.10">
    <property type="entry name" value="Alanine racemase"/>
    <property type="match status" value="1"/>
</dbReference>
<dbReference type="PIRSF" id="PIRSF004848">
    <property type="entry name" value="YBL036c_PLPDEIII"/>
    <property type="match status" value="1"/>
</dbReference>
<reference evidence="6 7" key="1">
    <citation type="submission" date="2020-07" db="EMBL/GenBank/DDBJ databases">
        <title>Sequencing the genomes of 1000 actinobacteria strains.</title>
        <authorList>
            <person name="Klenk H.-P."/>
        </authorList>
    </citation>
    <scope>NUCLEOTIDE SEQUENCE [LARGE SCALE GENOMIC DNA]</scope>
    <source>
        <strain evidence="6 7">DSM 102047</strain>
    </source>
</reference>
<comment type="function">
    <text evidence="2">Pyridoxal 5'-phosphate (PLP)-binding protein, which is involved in PLP homeostasis.</text>
</comment>
<feature type="domain" description="Alanine racemase N-terminal" evidence="5">
    <location>
        <begin position="26"/>
        <end position="254"/>
    </location>
</feature>
<organism evidence="6 7">
    <name type="scientific">Psychromicrobium silvestre</name>
    <dbReference type="NCBI Taxonomy" id="1645614"/>
    <lineage>
        <taxon>Bacteria</taxon>
        <taxon>Bacillati</taxon>
        <taxon>Actinomycetota</taxon>
        <taxon>Actinomycetes</taxon>
        <taxon>Micrococcales</taxon>
        <taxon>Micrococcaceae</taxon>
        <taxon>Psychromicrobium</taxon>
    </lineage>
</organism>
<keyword evidence="1 2" id="KW-0663">Pyridoxal phosphate</keyword>
<dbReference type="InterPro" id="IPR011078">
    <property type="entry name" value="PyrdxlP_homeostasis"/>
</dbReference>
<feature type="modified residue" description="N6-(pyridoxal phosphate)lysine" evidence="2 3">
    <location>
        <position position="54"/>
    </location>
</feature>
<dbReference type="CDD" id="cd00635">
    <property type="entry name" value="PLPDE_III_YBL036c_like"/>
    <property type="match status" value="1"/>
</dbReference>
<evidence type="ECO:0000256" key="4">
    <source>
        <dbReference type="RuleBase" id="RU004514"/>
    </source>
</evidence>
<dbReference type="PANTHER" id="PTHR10146:SF14">
    <property type="entry name" value="PYRIDOXAL PHOSPHATE HOMEOSTASIS PROTEIN"/>
    <property type="match status" value="1"/>
</dbReference>
<comment type="caution">
    <text evidence="6">The sequence shown here is derived from an EMBL/GenBank/DDBJ whole genome shotgun (WGS) entry which is preliminary data.</text>
</comment>
<dbReference type="SUPFAM" id="SSF51419">
    <property type="entry name" value="PLP-binding barrel"/>
    <property type="match status" value="1"/>
</dbReference>
<dbReference type="EMBL" id="JACBYQ010000001">
    <property type="protein sequence ID" value="NYE93974.1"/>
    <property type="molecule type" value="Genomic_DNA"/>
</dbReference>
<protein>
    <recommendedName>
        <fullName evidence="2">Pyridoxal phosphate homeostasis protein</fullName>
        <shortName evidence="2">PLP homeostasis protein</shortName>
    </recommendedName>
</protein>
<evidence type="ECO:0000256" key="3">
    <source>
        <dbReference type="PIRSR" id="PIRSR004848-1"/>
    </source>
</evidence>
<dbReference type="PANTHER" id="PTHR10146">
    <property type="entry name" value="PROLINE SYNTHETASE CO-TRANSCRIBED BACTERIAL HOMOLOG PROTEIN"/>
    <property type="match status" value="1"/>
</dbReference>
<dbReference type="RefSeq" id="WP_179387799.1">
    <property type="nucleotide sequence ID" value="NZ_JACBYQ010000001.1"/>
</dbReference>
<evidence type="ECO:0000259" key="5">
    <source>
        <dbReference type="Pfam" id="PF01168"/>
    </source>
</evidence>
<evidence type="ECO:0000313" key="7">
    <source>
        <dbReference type="Proteomes" id="UP000521748"/>
    </source>
</evidence>
<dbReference type="Proteomes" id="UP000521748">
    <property type="component" value="Unassembled WGS sequence"/>
</dbReference>
<dbReference type="InterPro" id="IPR029066">
    <property type="entry name" value="PLP-binding_barrel"/>
</dbReference>
<dbReference type="Pfam" id="PF01168">
    <property type="entry name" value="Ala_racemase_N"/>
    <property type="match status" value="1"/>
</dbReference>
<dbReference type="GO" id="GO:0030170">
    <property type="term" value="F:pyridoxal phosphate binding"/>
    <property type="evidence" value="ECO:0007669"/>
    <property type="project" value="UniProtKB-UniRule"/>
</dbReference>
<evidence type="ECO:0000256" key="1">
    <source>
        <dbReference type="ARBA" id="ARBA00022898"/>
    </source>
</evidence>
<proteinExistence type="inferred from homology"/>
<evidence type="ECO:0000256" key="2">
    <source>
        <dbReference type="HAMAP-Rule" id="MF_02087"/>
    </source>
</evidence>
<keyword evidence="7" id="KW-1185">Reference proteome</keyword>
<gene>
    <name evidence="6" type="ORF">FHU41_000195</name>
</gene>
<dbReference type="PROSITE" id="PS01211">
    <property type="entry name" value="UPF0001"/>
    <property type="match status" value="1"/>
</dbReference>
<name>A0A7Y9LQZ2_9MICC</name>
<sequence>MNEGQASAPAAGGAESAARKSQLEANLKAVHARIARAVVTSGRQDQPELVVVTKFHPASDVLLLAELGVRDVGENRDQEAAAKQAEVAAAGFVLRWHFIGQLQSNKAKSVARYADAVHSVDRPGLVDALAKAVRAAERPALQCFLQVDLGEQATGEQAGGQRGGVLPAHLLELAARVADAEELTLAGVMAVAPLGEGGRSADPEQAFAKLAELSAQLVREHPQATAISAGMSADLEVAIAHGATHLRVGSDVLGRRAAVR</sequence>
<comment type="cofactor">
    <cofactor evidence="3">
        <name>pyridoxal 5'-phosphate</name>
        <dbReference type="ChEBI" id="CHEBI:597326"/>
    </cofactor>
</comment>